<evidence type="ECO:0000256" key="1">
    <source>
        <dbReference type="ARBA" id="ARBA00023015"/>
    </source>
</evidence>
<evidence type="ECO:0000313" key="6">
    <source>
        <dbReference type="Proteomes" id="UP000749040"/>
    </source>
</evidence>
<dbReference type="RefSeq" id="WP_205355321.1">
    <property type="nucleotide sequence ID" value="NZ_JADKYB010000001.1"/>
</dbReference>
<protein>
    <submittedName>
        <fullName evidence="5">Helix-turn-helix transcriptional regulator</fullName>
    </submittedName>
</protein>
<sequence length="178" mass="19106">MGGGSMTAEAAYRDVPCPIGRAADVLGDRWTLLILRTATTGETRFDRFRAELGVADNILAARLAKLVAAGLLTKVPYRDGGRTRHEYRLTPAGADALPVLLAMARWGERHTRTTDPSGPMRVLHSVCGQALASGEYCAHCGRLVTRDETVWIRPWRSPEPVAMAQPAVDAQGVADGAA</sequence>
<dbReference type="InterPro" id="IPR002577">
    <property type="entry name" value="HTH_HxlR"/>
</dbReference>
<reference evidence="5 6" key="1">
    <citation type="submission" date="2021-01" db="EMBL/GenBank/DDBJ databases">
        <title>Streptomyces acididurans sp. nov., isolated from a peat swamp forest soil.</title>
        <authorList>
            <person name="Chantavorakit T."/>
            <person name="Duangmal K."/>
        </authorList>
    </citation>
    <scope>NUCLEOTIDE SEQUENCE [LARGE SCALE GENOMIC DNA]</scope>
    <source>
        <strain evidence="5 6">KK5PA1</strain>
    </source>
</reference>
<comment type="caution">
    <text evidence="5">The sequence shown here is derived from an EMBL/GenBank/DDBJ whole genome shotgun (WGS) entry which is preliminary data.</text>
</comment>
<organism evidence="5 6">
    <name type="scientific">Actinacidiphila acididurans</name>
    <dbReference type="NCBI Taxonomy" id="2784346"/>
    <lineage>
        <taxon>Bacteria</taxon>
        <taxon>Bacillati</taxon>
        <taxon>Actinomycetota</taxon>
        <taxon>Actinomycetes</taxon>
        <taxon>Kitasatosporales</taxon>
        <taxon>Streptomycetaceae</taxon>
        <taxon>Actinacidiphila</taxon>
    </lineage>
</organism>
<keyword evidence="3" id="KW-0804">Transcription</keyword>
<evidence type="ECO:0000259" key="4">
    <source>
        <dbReference type="PROSITE" id="PS51118"/>
    </source>
</evidence>
<dbReference type="InterPro" id="IPR036388">
    <property type="entry name" value="WH-like_DNA-bd_sf"/>
</dbReference>
<dbReference type="EMBL" id="JADKYB010000001">
    <property type="protein sequence ID" value="MBM9503483.1"/>
    <property type="molecule type" value="Genomic_DNA"/>
</dbReference>
<dbReference type="PANTHER" id="PTHR33204">
    <property type="entry name" value="TRANSCRIPTIONAL REGULATOR, MARR FAMILY"/>
    <property type="match status" value="1"/>
</dbReference>
<accession>A0ABS2TNC6</accession>
<keyword evidence="1" id="KW-0805">Transcription regulation</keyword>
<dbReference type="Pfam" id="PF01638">
    <property type="entry name" value="HxlR"/>
    <property type="match status" value="1"/>
</dbReference>
<dbReference type="Proteomes" id="UP000749040">
    <property type="component" value="Unassembled WGS sequence"/>
</dbReference>
<dbReference type="InterPro" id="IPR036390">
    <property type="entry name" value="WH_DNA-bd_sf"/>
</dbReference>
<dbReference type="PANTHER" id="PTHR33204:SF18">
    <property type="entry name" value="TRANSCRIPTIONAL REGULATORY PROTEIN"/>
    <property type="match status" value="1"/>
</dbReference>
<dbReference type="SUPFAM" id="SSF46785">
    <property type="entry name" value="Winged helix' DNA-binding domain"/>
    <property type="match status" value="1"/>
</dbReference>
<evidence type="ECO:0000256" key="3">
    <source>
        <dbReference type="ARBA" id="ARBA00023163"/>
    </source>
</evidence>
<keyword evidence="6" id="KW-1185">Reference proteome</keyword>
<keyword evidence="2" id="KW-0238">DNA-binding</keyword>
<gene>
    <name evidence="5" type="ORF">ITX44_02840</name>
</gene>
<dbReference type="PROSITE" id="PS51118">
    <property type="entry name" value="HTH_HXLR"/>
    <property type="match status" value="1"/>
</dbReference>
<dbReference type="Gene3D" id="1.10.10.10">
    <property type="entry name" value="Winged helix-like DNA-binding domain superfamily/Winged helix DNA-binding domain"/>
    <property type="match status" value="1"/>
</dbReference>
<name>A0ABS2TNC6_9ACTN</name>
<feature type="domain" description="HTH hxlR-type" evidence="4">
    <location>
        <begin position="17"/>
        <end position="115"/>
    </location>
</feature>
<evidence type="ECO:0000313" key="5">
    <source>
        <dbReference type="EMBL" id="MBM9503483.1"/>
    </source>
</evidence>
<proteinExistence type="predicted"/>
<evidence type="ECO:0000256" key="2">
    <source>
        <dbReference type="ARBA" id="ARBA00023125"/>
    </source>
</evidence>